<dbReference type="Proteomes" id="UP000318405">
    <property type="component" value="Unassembled WGS sequence"/>
</dbReference>
<evidence type="ECO:0000313" key="5">
    <source>
        <dbReference type="Proteomes" id="UP000318405"/>
    </source>
</evidence>
<dbReference type="GO" id="GO:0008170">
    <property type="term" value="F:N-methyltransferase activity"/>
    <property type="evidence" value="ECO:0007669"/>
    <property type="project" value="UniProtKB-ARBA"/>
</dbReference>
<keyword evidence="1 4" id="KW-0489">Methyltransferase</keyword>
<feature type="domain" description="Methyltransferase small" evidence="3">
    <location>
        <begin position="2"/>
        <end position="94"/>
    </location>
</feature>
<dbReference type="RefSeq" id="WP_143950730.1">
    <property type="nucleotide sequence ID" value="NZ_VLTJ01000040.1"/>
</dbReference>
<dbReference type="PROSITE" id="PS00092">
    <property type="entry name" value="N6_MTASE"/>
    <property type="match status" value="1"/>
</dbReference>
<dbReference type="InterPro" id="IPR002052">
    <property type="entry name" value="DNA_methylase_N6_adenine_CS"/>
</dbReference>
<dbReference type="OrthoDB" id="5383291at2"/>
<keyword evidence="4" id="KW-0808">Transferase</keyword>
<reference evidence="4 5" key="1">
    <citation type="submission" date="2019-07" db="EMBL/GenBank/DDBJ databases">
        <title>Qingshengfaniella alkalisoli gen. nov., sp. nov., isolated from saline soil.</title>
        <authorList>
            <person name="Xu L."/>
            <person name="Huang X.-X."/>
            <person name="Sun J.-Q."/>
        </authorList>
    </citation>
    <scope>NUCLEOTIDE SEQUENCE [LARGE SCALE GENOMIC DNA]</scope>
    <source>
        <strain evidence="4 5">DSM 27279</strain>
    </source>
</reference>
<evidence type="ECO:0000256" key="2">
    <source>
        <dbReference type="ARBA" id="ARBA00022691"/>
    </source>
</evidence>
<dbReference type="SUPFAM" id="SSF53335">
    <property type="entry name" value="S-adenosyl-L-methionine-dependent methyltransferases"/>
    <property type="match status" value="1"/>
</dbReference>
<dbReference type="AlphaFoldDB" id="A0A556A9I2"/>
<comment type="caution">
    <text evidence="4">The sequence shown here is derived from an EMBL/GenBank/DDBJ whole genome shotgun (WGS) entry which is preliminary data.</text>
</comment>
<proteinExistence type="predicted"/>
<dbReference type="Pfam" id="PF05175">
    <property type="entry name" value="MTS"/>
    <property type="match status" value="1"/>
</dbReference>
<dbReference type="InterPro" id="IPR007848">
    <property type="entry name" value="Small_mtfrase_dom"/>
</dbReference>
<dbReference type="Gene3D" id="3.40.50.150">
    <property type="entry name" value="Vaccinia Virus protein VP39"/>
    <property type="match status" value="1"/>
</dbReference>
<feature type="non-terminal residue" evidence="4">
    <location>
        <position position="1"/>
    </location>
</feature>
<dbReference type="CDD" id="cd02440">
    <property type="entry name" value="AdoMet_MTases"/>
    <property type="match status" value="1"/>
</dbReference>
<dbReference type="GO" id="GO:0003676">
    <property type="term" value="F:nucleic acid binding"/>
    <property type="evidence" value="ECO:0007669"/>
    <property type="project" value="InterPro"/>
</dbReference>
<dbReference type="EMBL" id="VLTJ01000040">
    <property type="protein sequence ID" value="TSH89544.1"/>
    <property type="molecule type" value="Genomic_DNA"/>
</dbReference>
<name>A0A556A9I2_9BURK</name>
<keyword evidence="5" id="KW-1185">Reference proteome</keyword>
<gene>
    <name evidence="4" type="ORF">FOZ76_23450</name>
</gene>
<dbReference type="GO" id="GO:0032259">
    <property type="term" value="P:methylation"/>
    <property type="evidence" value="ECO:0007669"/>
    <property type="project" value="UniProtKB-KW"/>
</dbReference>
<keyword evidence="2" id="KW-0949">S-adenosyl-L-methionine</keyword>
<dbReference type="GO" id="GO:0008757">
    <property type="term" value="F:S-adenosylmethionine-dependent methyltransferase activity"/>
    <property type="evidence" value="ECO:0007669"/>
    <property type="project" value="UniProtKB-ARBA"/>
</dbReference>
<evidence type="ECO:0000259" key="3">
    <source>
        <dbReference type="Pfam" id="PF05175"/>
    </source>
</evidence>
<organism evidence="4 5">
    <name type="scientific">Verticiella sediminum</name>
    <dbReference type="NCBI Taxonomy" id="1247510"/>
    <lineage>
        <taxon>Bacteria</taxon>
        <taxon>Pseudomonadati</taxon>
        <taxon>Pseudomonadota</taxon>
        <taxon>Betaproteobacteria</taxon>
        <taxon>Burkholderiales</taxon>
        <taxon>Alcaligenaceae</taxon>
        <taxon>Verticiella</taxon>
    </lineage>
</organism>
<evidence type="ECO:0000256" key="1">
    <source>
        <dbReference type="ARBA" id="ARBA00022603"/>
    </source>
</evidence>
<evidence type="ECO:0000313" key="4">
    <source>
        <dbReference type="EMBL" id="TSH89544.1"/>
    </source>
</evidence>
<dbReference type="InterPro" id="IPR029063">
    <property type="entry name" value="SAM-dependent_MTases_sf"/>
</dbReference>
<accession>A0A556A9I2</accession>
<sequence>PDALVRATDVNPAALLMTRVNARVAGIRNVQTQVSDLLRDVPGQYDLIVANPPYMRDMAGRAYRDGGGALGEGIALTIARTAPQRLAPGGSLLLYTGVAMVNGADAFLEAIRLQLADSGMSWSYEETDPDVFGEELDTPAYAGAERIATVVLRVDAAAG</sequence>
<protein>
    <submittedName>
        <fullName evidence="4">Methyltransferase</fullName>
    </submittedName>
</protein>